<proteinExistence type="predicted"/>
<organism evidence="1 2">
    <name type="scientific">Echinicola strongylocentroti</name>
    <dbReference type="NCBI Taxonomy" id="1795355"/>
    <lineage>
        <taxon>Bacteria</taxon>
        <taxon>Pseudomonadati</taxon>
        <taxon>Bacteroidota</taxon>
        <taxon>Cytophagia</taxon>
        <taxon>Cytophagales</taxon>
        <taxon>Cyclobacteriaceae</taxon>
        <taxon>Echinicola</taxon>
    </lineage>
</organism>
<dbReference type="OrthoDB" id="879730at2"/>
<accession>A0A2Z4IM79</accession>
<keyword evidence="2" id="KW-1185">Reference proteome</keyword>
<dbReference type="Proteomes" id="UP000248688">
    <property type="component" value="Chromosome"/>
</dbReference>
<gene>
    <name evidence="1" type="ORF">DN752_17765</name>
</gene>
<dbReference type="RefSeq" id="WP_112785202.1">
    <property type="nucleotide sequence ID" value="NZ_CP030041.1"/>
</dbReference>
<evidence type="ECO:0000313" key="2">
    <source>
        <dbReference type="Proteomes" id="UP000248688"/>
    </source>
</evidence>
<name>A0A2Z4IM79_9BACT</name>
<dbReference type="KEGG" id="est:DN752_17765"/>
<sequence>MHQITIRNTNYPLPSRWDELSRKQLITAAWLSTTKKAGTDLAKLLFLVLTQSLPWWKRIRLRFFYLFQANITERGDLIFITRSFAEFPDFTTQKIKNIGGRFVLFSGPLDRLSNCTLWEYILAEKHFLDYLKTKDENTLDKFIAVIYRPRRKKTAPDYAYDCRLPLVDGEVNERAKKIKAIDHRTKIAILMWFDGCRNLLIKNFPLIFKKEEEKPKGNKPRKSNSGGWVSLIQSLAEDMTQIEEIGKTNLTVALTDISHRIQKANQKPKKK</sequence>
<dbReference type="EMBL" id="CP030041">
    <property type="protein sequence ID" value="AWW31829.1"/>
    <property type="molecule type" value="Genomic_DNA"/>
</dbReference>
<evidence type="ECO:0000313" key="1">
    <source>
        <dbReference type="EMBL" id="AWW31829.1"/>
    </source>
</evidence>
<protein>
    <submittedName>
        <fullName evidence="1">Uncharacterized protein</fullName>
    </submittedName>
</protein>
<reference evidence="1 2" key="1">
    <citation type="submission" date="2018-06" db="EMBL/GenBank/DDBJ databases">
        <title>Echinicola strongylocentroti sp. nov., isolated from a sea urchin Strongylocentrotus intermedius.</title>
        <authorList>
            <person name="Bae S.S."/>
        </authorList>
    </citation>
    <scope>NUCLEOTIDE SEQUENCE [LARGE SCALE GENOMIC DNA]</scope>
    <source>
        <strain evidence="1 2">MEBiC08714</strain>
    </source>
</reference>
<dbReference type="AlphaFoldDB" id="A0A2Z4IM79"/>